<dbReference type="STRING" id="1123269.NX02_13375"/>
<sequence>MVMRSVKGFGIVAALVLAVAAAGVAEAQQRTPPYWASVAAGKARMRTGPGRQFPAVWLYVRADLPIRVIASVPNWRRIEDPDGAKGWVQANLLSERRTAIVRGGIQPLRTAPQESAAIAWRVEPGVVGRISRCGDGWCRLDVAGRGGFISTDHIWGVGTGETVP</sequence>
<keyword evidence="3" id="KW-1185">Reference proteome</keyword>
<dbReference type="KEGG" id="ssan:NX02_13375"/>
<dbReference type="eggNOG" id="COG3807">
    <property type="taxonomic scope" value="Bacteria"/>
</dbReference>
<accession>W0A8W9</accession>
<evidence type="ECO:0000313" key="2">
    <source>
        <dbReference type="EMBL" id="AHE54369.1"/>
    </source>
</evidence>
<feature type="signal peptide" evidence="1">
    <location>
        <begin position="1"/>
        <end position="27"/>
    </location>
</feature>
<dbReference type="AlphaFoldDB" id="W0A8W9"/>
<dbReference type="Proteomes" id="UP000018851">
    <property type="component" value="Chromosome"/>
</dbReference>
<dbReference type="InterPro" id="IPR010466">
    <property type="entry name" value="DUF1058"/>
</dbReference>
<dbReference type="Pfam" id="PF06347">
    <property type="entry name" value="SH3_4"/>
    <property type="match status" value="2"/>
</dbReference>
<keyword evidence="1" id="KW-0732">Signal</keyword>
<dbReference type="Gene3D" id="2.30.30.40">
    <property type="entry name" value="SH3 Domains"/>
    <property type="match status" value="1"/>
</dbReference>
<evidence type="ECO:0000313" key="3">
    <source>
        <dbReference type="Proteomes" id="UP000018851"/>
    </source>
</evidence>
<dbReference type="PATRIC" id="fig|1123269.5.peg.2604"/>
<evidence type="ECO:0008006" key="4">
    <source>
        <dbReference type="Google" id="ProtNLM"/>
    </source>
</evidence>
<dbReference type="EMBL" id="CP006644">
    <property type="protein sequence ID" value="AHE54369.1"/>
    <property type="molecule type" value="Genomic_DNA"/>
</dbReference>
<feature type="chain" id="PRO_5004785183" description="SH3b domain-containing protein" evidence="1">
    <location>
        <begin position="28"/>
        <end position="164"/>
    </location>
</feature>
<protein>
    <recommendedName>
        <fullName evidence="4">SH3b domain-containing protein</fullName>
    </recommendedName>
</protein>
<organism evidence="2 3">
    <name type="scientific">Sphingomonas sanxanigenens DSM 19645 = NX02</name>
    <dbReference type="NCBI Taxonomy" id="1123269"/>
    <lineage>
        <taxon>Bacteria</taxon>
        <taxon>Pseudomonadati</taxon>
        <taxon>Pseudomonadota</taxon>
        <taxon>Alphaproteobacteria</taxon>
        <taxon>Sphingomonadales</taxon>
        <taxon>Sphingomonadaceae</taxon>
        <taxon>Sphingomonas</taxon>
    </lineage>
</organism>
<evidence type="ECO:0000256" key="1">
    <source>
        <dbReference type="SAM" id="SignalP"/>
    </source>
</evidence>
<reference evidence="2 3" key="1">
    <citation type="submission" date="2013-07" db="EMBL/GenBank/DDBJ databases">
        <title>Completed genome of Sphingomonas sanxanigenens NX02.</title>
        <authorList>
            <person name="Ma T."/>
            <person name="Huang H."/>
            <person name="Wu M."/>
            <person name="Li X."/>
            <person name="Li G."/>
        </authorList>
    </citation>
    <scope>NUCLEOTIDE SEQUENCE [LARGE SCALE GENOMIC DNA]</scope>
    <source>
        <strain evidence="2 3">NX02</strain>
    </source>
</reference>
<proteinExistence type="predicted"/>
<dbReference type="HOGENOM" id="CLU_086360_2_0_5"/>
<name>W0A8W9_9SPHN</name>
<gene>
    <name evidence="2" type="ORF">NX02_13375</name>
</gene>